<feature type="transmembrane region" description="Helical" evidence="1">
    <location>
        <begin position="348"/>
        <end position="367"/>
    </location>
</feature>
<feature type="chain" id="PRO_5006063141" description="HupE / UreJ protein" evidence="2">
    <location>
        <begin position="21"/>
        <end position="433"/>
    </location>
</feature>
<feature type="transmembrane region" description="Helical" evidence="1">
    <location>
        <begin position="277"/>
        <end position="297"/>
    </location>
</feature>
<feature type="signal peptide" evidence="2">
    <location>
        <begin position="1"/>
        <end position="20"/>
    </location>
</feature>
<accession>A0A0P1G6S2</accession>
<evidence type="ECO:0000313" key="4">
    <source>
        <dbReference type="Proteomes" id="UP000054935"/>
    </source>
</evidence>
<dbReference type="InterPro" id="IPR032809">
    <property type="entry name" value="Put_HupE_UreJ"/>
</dbReference>
<keyword evidence="1" id="KW-0812">Transmembrane</keyword>
<keyword evidence="4" id="KW-1185">Reference proteome</keyword>
<feature type="transmembrane region" description="Helical" evidence="1">
    <location>
        <begin position="379"/>
        <end position="398"/>
    </location>
</feature>
<sequence length="433" mass="46341">MIRIFFMAMAFWLQALTASAHEVQSAIADFVTQNGQLRMELRVGIEPLMAGVNLDGVMDTNETAASDDIDALRALEPAALQERLDARLPGILSKITVTANGTALPLSATDTTIPPVGNVALPRESQLFLTADLPDGAQTLEITWPAEYGSLILRQMGVEDGYTGYLAGESSGPIAIQGGDALNGWQTFAAYIPVGFEHILPMGLDHILFVLGLFFLSTHLRPLLWQISAFTLAHTVTLALGALGYVTIPGSIVEPIIAASIVYVAVENIVSDKLHRWRPLVIFVFGLLHGLGFASVLQEFGLPQDQFVAGLIGFNVGVEFGQLTVIAIAFLLVVMAQRVDKGIVDVRTGQVVYGVLALSFVALGWLLNGPAFTETMGAGAPVFLLPLAALSVLCLLAASNVDRLHAYRRFVATPASLAIAAVGAYWFVERVFL</sequence>
<dbReference type="AlphaFoldDB" id="A0A0P1G6S2"/>
<gene>
    <name evidence="3" type="ORF">TRN7648_01461</name>
</gene>
<dbReference type="RefSeq" id="WP_058246957.1">
    <property type="nucleotide sequence ID" value="NZ_CYSE01000002.1"/>
</dbReference>
<dbReference type="Proteomes" id="UP000054935">
    <property type="component" value="Unassembled WGS sequence"/>
</dbReference>
<feature type="transmembrane region" description="Helical" evidence="1">
    <location>
        <begin position="410"/>
        <end position="428"/>
    </location>
</feature>
<keyword evidence="2" id="KW-0732">Signal</keyword>
<name>A0A0P1G6S2_9RHOB</name>
<reference evidence="3 4" key="1">
    <citation type="submission" date="2015-09" db="EMBL/GenBank/DDBJ databases">
        <authorList>
            <consortium name="Swine Surveillance"/>
        </authorList>
    </citation>
    <scope>NUCLEOTIDE SEQUENCE [LARGE SCALE GENOMIC DNA]</scope>
    <source>
        <strain evidence="3 4">CECT 7648</strain>
    </source>
</reference>
<keyword evidence="1" id="KW-0472">Membrane</keyword>
<dbReference type="EMBL" id="CYSE01000002">
    <property type="protein sequence ID" value="CUH77406.1"/>
    <property type="molecule type" value="Genomic_DNA"/>
</dbReference>
<keyword evidence="1" id="KW-1133">Transmembrane helix</keyword>
<feature type="transmembrane region" description="Helical" evidence="1">
    <location>
        <begin position="309"/>
        <end position="336"/>
    </location>
</feature>
<organism evidence="3 4">
    <name type="scientific">Tropicibacter naphthalenivorans</name>
    <dbReference type="NCBI Taxonomy" id="441103"/>
    <lineage>
        <taxon>Bacteria</taxon>
        <taxon>Pseudomonadati</taxon>
        <taxon>Pseudomonadota</taxon>
        <taxon>Alphaproteobacteria</taxon>
        <taxon>Rhodobacterales</taxon>
        <taxon>Roseobacteraceae</taxon>
        <taxon>Tropicibacter</taxon>
    </lineage>
</organism>
<dbReference type="Pfam" id="PF13795">
    <property type="entry name" value="HupE_UreJ_2"/>
    <property type="match status" value="1"/>
</dbReference>
<evidence type="ECO:0008006" key="5">
    <source>
        <dbReference type="Google" id="ProtNLM"/>
    </source>
</evidence>
<dbReference type="OrthoDB" id="9808870at2"/>
<evidence type="ECO:0000313" key="3">
    <source>
        <dbReference type="EMBL" id="CUH77406.1"/>
    </source>
</evidence>
<evidence type="ECO:0000256" key="2">
    <source>
        <dbReference type="SAM" id="SignalP"/>
    </source>
</evidence>
<proteinExistence type="predicted"/>
<dbReference type="STRING" id="441103.TRN7648_01461"/>
<evidence type="ECO:0000256" key="1">
    <source>
        <dbReference type="SAM" id="Phobius"/>
    </source>
</evidence>
<protein>
    <recommendedName>
        <fullName evidence="5">HupE / UreJ protein</fullName>
    </recommendedName>
</protein>
<feature type="transmembrane region" description="Helical" evidence="1">
    <location>
        <begin position="252"/>
        <end position="270"/>
    </location>
</feature>